<accession>A0ABS5BPR3</accession>
<gene>
    <name evidence="1" type="ORF">J8F10_10310</name>
</gene>
<protein>
    <submittedName>
        <fullName evidence="1">Uncharacterized protein</fullName>
    </submittedName>
</protein>
<proteinExistence type="predicted"/>
<organism evidence="1 2">
    <name type="scientific">Gemmata palustris</name>
    <dbReference type="NCBI Taxonomy" id="2822762"/>
    <lineage>
        <taxon>Bacteria</taxon>
        <taxon>Pseudomonadati</taxon>
        <taxon>Planctomycetota</taxon>
        <taxon>Planctomycetia</taxon>
        <taxon>Gemmatales</taxon>
        <taxon>Gemmataceae</taxon>
        <taxon>Gemmata</taxon>
    </lineage>
</organism>
<keyword evidence="2" id="KW-1185">Reference proteome</keyword>
<name>A0ABS5BPR3_9BACT</name>
<evidence type="ECO:0000313" key="2">
    <source>
        <dbReference type="Proteomes" id="UP000676565"/>
    </source>
</evidence>
<dbReference type="RefSeq" id="WP_210653739.1">
    <property type="nucleotide sequence ID" value="NZ_JAGKQQ010000001.1"/>
</dbReference>
<dbReference type="Proteomes" id="UP000676565">
    <property type="component" value="Unassembled WGS sequence"/>
</dbReference>
<dbReference type="EMBL" id="JAGKQQ010000001">
    <property type="protein sequence ID" value="MBP3955673.1"/>
    <property type="molecule type" value="Genomic_DNA"/>
</dbReference>
<reference evidence="1 2" key="1">
    <citation type="submission" date="2021-04" db="EMBL/GenBank/DDBJ databases">
        <authorList>
            <person name="Ivanova A."/>
        </authorList>
    </citation>
    <scope>NUCLEOTIDE SEQUENCE [LARGE SCALE GENOMIC DNA]</scope>
    <source>
        <strain evidence="1 2">G18</strain>
    </source>
</reference>
<evidence type="ECO:0000313" key="1">
    <source>
        <dbReference type="EMBL" id="MBP3955673.1"/>
    </source>
</evidence>
<comment type="caution">
    <text evidence="1">The sequence shown here is derived from an EMBL/GenBank/DDBJ whole genome shotgun (WGS) entry which is preliminary data.</text>
</comment>
<sequence length="121" mass="12964">MSNDLAFWRPEGPITGRPVDTYRRLAQMEPVDGVAELSAEAVKAAFLAEFSDLKEEGPALLGPGFSVIMEPPLRAVIVTCSWKLAARPDVLGKILRAGREGLGCCSFDPQSGAYRDPVTSG</sequence>